<sequence length="241" mass="27591">MLHKTRGIVLKVTDYSESSVVVKIFTEKFGVQSYLINGVKKPKAKVKMNMLQALHLLDMVVYHKPMATMHKVSDVRSSPILSSIPYDISKSAIAMFLNEVIYKSIKEQVDDALLFEFISTSIELLDQEDGSVANFHLVFLMKLTRFLGFHPDLSFADTSSYFDLKEGAFVSSEPPHAFFIKEFFLEKFIEIIRTPIQDYKNVKLDNLTRKYLLDSLIDYFSLHVDNFGVIKSQDVLEDVLG</sequence>
<evidence type="ECO:0000259" key="8">
    <source>
        <dbReference type="Pfam" id="PF11967"/>
    </source>
</evidence>
<dbReference type="Gene3D" id="2.40.50.140">
    <property type="entry name" value="Nucleic acid-binding proteins"/>
    <property type="match status" value="1"/>
</dbReference>
<dbReference type="eggNOG" id="COG1381">
    <property type="taxonomic scope" value="Bacteria"/>
</dbReference>
<dbReference type="InterPro" id="IPR012340">
    <property type="entry name" value="NA-bd_OB-fold"/>
</dbReference>
<dbReference type="SUPFAM" id="SSF50249">
    <property type="entry name" value="Nucleic acid-binding proteins"/>
    <property type="match status" value="1"/>
</dbReference>
<dbReference type="Pfam" id="PF02565">
    <property type="entry name" value="RecO_C"/>
    <property type="match status" value="1"/>
</dbReference>
<evidence type="ECO:0000313" key="9">
    <source>
        <dbReference type="EMBL" id="ADY53078.1"/>
    </source>
</evidence>
<dbReference type="InterPro" id="IPR042242">
    <property type="entry name" value="RecO_C"/>
</dbReference>
<dbReference type="PANTHER" id="PTHR33991">
    <property type="entry name" value="DNA REPAIR PROTEIN RECO"/>
    <property type="match status" value="1"/>
</dbReference>
<dbReference type="GO" id="GO:0006310">
    <property type="term" value="P:DNA recombination"/>
    <property type="evidence" value="ECO:0007669"/>
    <property type="project" value="UniProtKB-UniRule"/>
</dbReference>
<dbReference type="EMBL" id="CP002545">
    <property type="protein sequence ID" value="ADY53078.1"/>
    <property type="molecule type" value="Genomic_DNA"/>
</dbReference>
<keyword evidence="10" id="KW-1185">Reference proteome</keyword>
<dbReference type="NCBIfam" id="TIGR00613">
    <property type="entry name" value="reco"/>
    <property type="match status" value="1"/>
</dbReference>
<keyword evidence="3 7" id="KW-0227">DNA damage</keyword>
<dbReference type="AlphaFoldDB" id="F0S4R0"/>
<dbReference type="RefSeq" id="WP_013633563.1">
    <property type="nucleotide sequence ID" value="NC_015177.1"/>
</dbReference>
<dbReference type="HOGENOM" id="CLU_087596_1_0_10"/>
<evidence type="ECO:0000313" key="10">
    <source>
        <dbReference type="Proteomes" id="UP000000310"/>
    </source>
</evidence>
<evidence type="ECO:0000256" key="4">
    <source>
        <dbReference type="ARBA" id="ARBA00023172"/>
    </source>
</evidence>
<dbReference type="GO" id="GO:0043590">
    <property type="term" value="C:bacterial nucleoid"/>
    <property type="evidence" value="ECO:0007669"/>
    <property type="project" value="TreeGrafter"/>
</dbReference>
<dbReference type="InterPro" id="IPR003717">
    <property type="entry name" value="RecO"/>
</dbReference>
<evidence type="ECO:0000256" key="1">
    <source>
        <dbReference type="ARBA" id="ARBA00007452"/>
    </source>
</evidence>
<feature type="domain" description="DNA replication/recombination mediator RecO N-terminal" evidence="8">
    <location>
        <begin position="1"/>
        <end position="75"/>
    </location>
</feature>
<gene>
    <name evidence="7" type="primary">recO</name>
    <name evidence="9" type="ordered locus">Pedsa_2534</name>
</gene>
<reference evidence="9 10" key="1">
    <citation type="journal article" date="2011" name="Stand. Genomic Sci.">
        <title>Complete genome sequence of the gliding, heparinolytic Pedobacter saltans type strain (113).</title>
        <authorList>
            <person name="Liolios K."/>
            <person name="Sikorski J."/>
            <person name="Lu M."/>
            <person name="Nolan M."/>
            <person name="Lapidus A."/>
            <person name="Lucas S."/>
            <person name="Hammon N."/>
            <person name="Deshpande S."/>
            <person name="Cheng J.F."/>
            <person name="Tapia R."/>
            <person name="Han C."/>
            <person name="Goodwin L."/>
            <person name="Pitluck S."/>
            <person name="Huntemann M."/>
            <person name="Ivanova N."/>
            <person name="Pagani I."/>
            <person name="Mavromatis K."/>
            <person name="Ovchinikova G."/>
            <person name="Pati A."/>
            <person name="Chen A."/>
            <person name="Palaniappan K."/>
            <person name="Land M."/>
            <person name="Hauser L."/>
            <person name="Brambilla E.M."/>
            <person name="Kotsyurbenko O."/>
            <person name="Rohde M."/>
            <person name="Tindall B.J."/>
            <person name="Abt B."/>
            <person name="Goker M."/>
            <person name="Detter J.C."/>
            <person name="Woyke T."/>
            <person name="Bristow J."/>
            <person name="Eisen J.A."/>
            <person name="Markowitz V."/>
            <person name="Hugenholtz P."/>
            <person name="Klenk H.P."/>
            <person name="Kyrpides N.C."/>
        </authorList>
    </citation>
    <scope>NUCLEOTIDE SEQUENCE [LARGE SCALE GENOMIC DNA]</scope>
    <source>
        <strain evidence="10">ATCC 51119 / DSM 12145 / JCM 21818 / LMG 10337 / NBRC 100064 / NCIMB 13643</strain>
    </source>
</reference>
<evidence type="ECO:0000256" key="5">
    <source>
        <dbReference type="ARBA" id="ARBA00023204"/>
    </source>
</evidence>
<dbReference type="HAMAP" id="MF_00201">
    <property type="entry name" value="RecO"/>
    <property type="match status" value="1"/>
</dbReference>
<dbReference type="PANTHER" id="PTHR33991:SF1">
    <property type="entry name" value="DNA REPAIR PROTEIN RECO"/>
    <property type="match status" value="1"/>
</dbReference>
<dbReference type="Gene3D" id="1.20.1440.120">
    <property type="entry name" value="Recombination protein O, C-terminal domain"/>
    <property type="match status" value="1"/>
</dbReference>
<evidence type="ECO:0000256" key="2">
    <source>
        <dbReference type="ARBA" id="ARBA00021310"/>
    </source>
</evidence>
<dbReference type="InterPro" id="IPR022572">
    <property type="entry name" value="DNA_rep/recomb_RecO_N"/>
</dbReference>
<dbReference type="KEGG" id="psn:Pedsa_2534"/>
<keyword evidence="4 7" id="KW-0233">DNA recombination</keyword>
<reference evidence="10" key="2">
    <citation type="submission" date="2011-02" db="EMBL/GenBank/DDBJ databases">
        <title>The complete genome of Pedobacter saltans DSM 12145.</title>
        <authorList>
            <consortium name="US DOE Joint Genome Institute (JGI-PGF)"/>
            <person name="Lucas S."/>
            <person name="Copeland A."/>
            <person name="Lapidus A."/>
            <person name="Bruce D."/>
            <person name="Goodwin L."/>
            <person name="Pitluck S."/>
            <person name="Kyrpides N."/>
            <person name="Mavromatis K."/>
            <person name="Pagani I."/>
            <person name="Ivanova N."/>
            <person name="Ovchinnikova G."/>
            <person name="Lu M."/>
            <person name="Detter J.C."/>
            <person name="Han C."/>
            <person name="Land M."/>
            <person name="Hauser L."/>
            <person name="Markowitz V."/>
            <person name="Cheng J.-F."/>
            <person name="Hugenholtz P."/>
            <person name="Woyke T."/>
            <person name="Wu D."/>
            <person name="Tindall B."/>
            <person name="Pomrenke H.G."/>
            <person name="Brambilla E."/>
            <person name="Klenk H.-P."/>
            <person name="Eisen J.A."/>
        </authorList>
    </citation>
    <scope>NUCLEOTIDE SEQUENCE [LARGE SCALE GENOMIC DNA]</scope>
    <source>
        <strain evidence="10">ATCC 51119 / DSM 12145 / JCM 21818 / LMG 10337 / NBRC 100064 / NCIMB 13643</strain>
    </source>
</reference>
<dbReference type="GO" id="GO:0006302">
    <property type="term" value="P:double-strand break repair"/>
    <property type="evidence" value="ECO:0007669"/>
    <property type="project" value="TreeGrafter"/>
</dbReference>
<name>F0S4R0_PSESL</name>
<dbReference type="SUPFAM" id="SSF57863">
    <property type="entry name" value="ArfGap/RecO-like zinc finger"/>
    <property type="match status" value="1"/>
</dbReference>
<dbReference type="InterPro" id="IPR037278">
    <property type="entry name" value="ARFGAP/RecO"/>
</dbReference>
<organism evidence="9 10">
    <name type="scientific">Pseudopedobacter saltans (strain ATCC 51119 / DSM 12145 / JCM 21818 / CCUG 39354 / LMG 10337 / NBRC 100064 / NCIMB 13643)</name>
    <name type="common">Pedobacter saltans</name>
    <dbReference type="NCBI Taxonomy" id="762903"/>
    <lineage>
        <taxon>Bacteria</taxon>
        <taxon>Pseudomonadati</taxon>
        <taxon>Bacteroidota</taxon>
        <taxon>Sphingobacteriia</taxon>
        <taxon>Sphingobacteriales</taxon>
        <taxon>Sphingobacteriaceae</taxon>
        <taxon>Pseudopedobacter</taxon>
    </lineage>
</organism>
<proteinExistence type="inferred from homology"/>
<dbReference type="Pfam" id="PF11967">
    <property type="entry name" value="RecO_N"/>
    <property type="match status" value="1"/>
</dbReference>
<dbReference type="STRING" id="762903.Pedsa_2534"/>
<keyword evidence="5 7" id="KW-0234">DNA repair</keyword>
<evidence type="ECO:0000256" key="3">
    <source>
        <dbReference type="ARBA" id="ARBA00022763"/>
    </source>
</evidence>
<dbReference type="Proteomes" id="UP000000310">
    <property type="component" value="Chromosome"/>
</dbReference>
<protein>
    <recommendedName>
        <fullName evidence="2 7">DNA repair protein RecO</fullName>
    </recommendedName>
    <alternativeName>
        <fullName evidence="6 7">Recombination protein O</fullName>
    </alternativeName>
</protein>
<comment type="similarity">
    <text evidence="1 7">Belongs to the RecO family.</text>
</comment>
<evidence type="ECO:0000256" key="6">
    <source>
        <dbReference type="ARBA" id="ARBA00033409"/>
    </source>
</evidence>
<evidence type="ECO:0000256" key="7">
    <source>
        <dbReference type="HAMAP-Rule" id="MF_00201"/>
    </source>
</evidence>
<dbReference type="OrthoDB" id="9789152at2"/>
<comment type="function">
    <text evidence="7">Involved in DNA repair and RecF pathway recombination.</text>
</comment>
<accession>F0S4R0</accession>